<evidence type="ECO:0000256" key="6">
    <source>
        <dbReference type="ARBA" id="ARBA00022842"/>
    </source>
</evidence>
<dbReference type="EMBL" id="JAEHOD010000067">
    <property type="protein sequence ID" value="KAG2432356.1"/>
    <property type="molecule type" value="Genomic_DNA"/>
</dbReference>
<feature type="compositionally biased region" description="Low complexity" evidence="10">
    <location>
        <begin position="67"/>
        <end position="102"/>
    </location>
</feature>
<dbReference type="PROSITE" id="PS51746">
    <property type="entry name" value="PPM_2"/>
    <property type="match status" value="1"/>
</dbReference>
<comment type="similarity">
    <text evidence="9">Belongs to the PP2C family.</text>
</comment>
<dbReference type="InterPro" id="IPR015655">
    <property type="entry name" value="PP2C"/>
</dbReference>
<dbReference type="GO" id="GO:0004722">
    <property type="term" value="F:protein serine/threonine phosphatase activity"/>
    <property type="evidence" value="ECO:0007669"/>
    <property type="project" value="UniProtKB-EC"/>
</dbReference>
<dbReference type="AlphaFoldDB" id="A0A835W186"/>
<feature type="region of interest" description="Disordered" evidence="10">
    <location>
        <begin position="289"/>
        <end position="316"/>
    </location>
</feature>
<protein>
    <recommendedName>
        <fullName evidence="3">protein-serine/threonine phosphatase</fullName>
        <ecNumber evidence="3">3.1.3.16</ecNumber>
    </recommendedName>
</protein>
<sequence length="679" mass="65402">MPPLSSATCVAGANRHLPSPDKSGGFEGPPERILRLSFHVNELPAVLPALVTRERWEVRREAPPAPALAGPTSGSSSSSSSFGSSSSSSSTRASGSAAASPSSPRTAAAAAAVADAGVWVPHQALTVAPLLQMVQTLWRGRRADHELAGSSSGAATTITTDDDLQRSSISSSSSSSSLASPGSSSTPSTPSTPGTPSTPTSTTSTGSGGAAWGALPPPPPRIDAAGLSVPGYAPGYKDVNQDAAVLVDAFLSNRQQLLAVFDGHGPEGHRVSGFARRNLPYTLLHQLLEGGGGGGGDPDDGGSKAGSAGNGQGGSAGNYTSNGAGAGGAGGGGAGGGGGGPVQRALWRAVESLDAQLAASGIDVVNSGTTAALCHVHGRALTAAWVGDSRIVLGVPVGAGGAAAAGAGAGGAGAAAAASKAGGGGGGGGGGSGGAGAGGLSSSIRGLGGISSSSGDVVAAAAAEGGAGGGVKWGSQAHAAAAPDGGGDGGNGGGSGGGWRVVWQSTDHKPELPAEAARIEAAGGRVARSVGPHGPVGPFRVWFKKQDYPGLAMSRALGDLPGRQIGVIAAPSLAALTLPPEGRPAVLVVASDGVWELLSSEQVLALAGGAGSAAEAASRVVQQSRRAWVKEYGGSYIDDITALVVRFNMPPTPPQPASATAAVAAASKSQPVAVAGSKL</sequence>
<keyword evidence="5 9" id="KW-0378">Hydrolase</keyword>
<feature type="domain" description="PPM-type phosphatase" evidence="11">
    <location>
        <begin position="226"/>
        <end position="647"/>
    </location>
</feature>
<dbReference type="OrthoDB" id="10264738at2759"/>
<dbReference type="Pfam" id="PF00481">
    <property type="entry name" value="PP2C"/>
    <property type="match status" value="1"/>
</dbReference>
<proteinExistence type="inferred from homology"/>
<evidence type="ECO:0000313" key="13">
    <source>
        <dbReference type="Proteomes" id="UP000613740"/>
    </source>
</evidence>
<feature type="region of interest" description="Disordered" evidence="10">
    <location>
        <begin position="62"/>
        <end position="102"/>
    </location>
</feature>
<comment type="cofactor">
    <cofactor evidence="2">
        <name>Mg(2+)</name>
        <dbReference type="ChEBI" id="CHEBI:18420"/>
    </cofactor>
</comment>
<feature type="region of interest" description="Disordered" evidence="10">
    <location>
        <begin position="1"/>
        <end position="30"/>
    </location>
</feature>
<accession>A0A835W186</accession>
<dbReference type="EC" id="3.1.3.16" evidence="3"/>
<dbReference type="SMART" id="SM00332">
    <property type="entry name" value="PP2Cc"/>
    <property type="match status" value="1"/>
</dbReference>
<dbReference type="PROSITE" id="PS01032">
    <property type="entry name" value="PPM_1"/>
    <property type="match status" value="1"/>
</dbReference>
<feature type="region of interest" description="Disordered" evidence="10">
    <location>
        <begin position="472"/>
        <end position="502"/>
    </location>
</feature>
<gene>
    <name evidence="12" type="ORF">HYH02_012930</name>
</gene>
<evidence type="ECO:0000256" key="5">
    <source>
        <dbReference type="ARBA" id="ARBA00022801"/>
    </source>
</evidence>
<feature type="compositionally biased region" description="Gly residues" evidence="10">
    <location>
        <begin position="484"/>
        <end position="499"/>
    </location>
</feature>
<dbReference type="InterPro" id="IPR000222">
    <property type="entry name" value="PP2C_BS"/>
</dbReference>
<name>A0A835W186_9CHLO</name>
<dbReference type="InterPro" id="IPR001932">
    <property type="entry name" value="PPM-type_phosphatase-like_dom"/>
</dbReference>
<keyword evidence="13" id="KW-1185">Reference proteome</keyword>
<feature type="region of interest" description="Disordered" evidence="10">
    <location>
        <begin position="145"/>
        <end position="226"/>
    </location>
</feature>
<evidence type="ECO:0000313" key="12">
    <source>
        <dbReference type="EMBL" id="KAG2432356.1"/>
    </source>
</evidence>
<evidence type="ECO:0000256" key="2">
    <source>
        <dbReference type="ARBA" id="ARBA00001946"/>
    </source>
</evidence>
<organism evidence="12 13">
    <name type="scientific">Chlamydomonas schloesseri</name>
    <dbReference type="NCBI Taxonomy" id="2026947"/>
    <lineage>
        <taxon>Eukaryota</taxon>
        <taxon>Viridiplantae</taxon>
        <taxon>Chlorophyta</taxon>
        <taxon>core chlorophytes</taxon>
        <taxon>Chlorophyceae</taxon>
        <taxon>CS clade</taxon>
        <taxon>Chlamydomonadales</taxon>
        <taxon>Chlamydomonadaceae</taxon>
        <taxon>Chlamydomonas</taxon>
    </lineage>
</organism>
<comment type="caution">
    <text evidence="12">The sequence shown here is derived from an EMBL/GenBank/DDBJ whole genome shotgun (WGS) entry which is preliminary data.</text>
</comment>
<dbReference type="Gene3D" id="3.60.40.10">
    <property type="entry name" value="PPM-type phosphatase domain"/>
    <property type="match status" value="1"/>
</dbReference>
<dbReference type="InterPro" id="IPR036457">
    <property type="entry name" value="PPM-type-like_dom_sf"/>
</dbReference>
<feature type="compositionally biased region" description="Low complexity" evidence="10">
    <location>
        <begin position="474"/>
        <end position="483"/>
    </location>
</feature>
<keyword evidence="4" id="KW-0479">Metal-binding</keyword>
<evidence type="ECO:0000256" key="7">
    <source>
        <dbReference type="ARBA" id="ARBA00022912"/>
    </source>
</evidence>
<evidence type="ECO:0000256" key="8">
    <source>
        <dbReference type="ARBA" id="ARBA00023211"/>
    </source>
</evidence>
<feature type="compositionally biased region" description="Low complexity" evidence="10">
    <location>
        <begin position="148"/>
        <end position="159"/>
    </location>
</feature>
<dbReference type="Proteomes" id="UP000613740">
    <property type="component" value="Unassembled WGS sequence"/>
</dbReference>
<keyword evidence="7 9" id="KW-0904">Protein phosphatase</keyword>
<evidence type="ECO:0000256" key="3">
    <source>
        <dbReference type="ARBA" id="ARBA00013081"/>
    </source>
</evidence>
<evidence type="ECO:0000259" key="11">
    <source>
        <dbReference type="PROSITE" id="PS51746"/>
    </source>
</evidence>
<keyword evidence="6" id="KW-0460">Magnesium</keyword>
<comment type="cofactor">
    <cofactor evidence="1">
        <name>Mn(2+)</name>
        <dbReference type="ChEBI" id="CHEBI:29035"/>
    </cofactor>
</comment>
<evidence type="ECO:0000256" key="4">
    <source>
        <dbReference type="ARBA" id="ARBA00022723"/>
    </source>
</evidence>
<keyword evidence="8" id="KW-0464">Manganese</keyword>
<evidence type="ECO:0000256" key="9">
    <source>
        <dbReference type="RuleBase" id="RU003465"/>
    </source>
</evidence>
<evidence type="ECO:0000256" key="1">
    <source>
        <dbReference type="ARBA" id="ARBA00001936"/>
    </source>
</evidence>
<dbReference type="PANTHER" id="PTHR47992">
    <property type="entry name" value="PROTEIN PHOSPHATASE"/>
    <property type="match status" value="1"/>
</dbReference>
<feature type="compositionally biased region" description="Low complexity" evidence="10">
    <location>
        <begin position="167"/>
        <end position="205"/>
    </location>
</feature>
<dbReference type="SUPFAM" id="SSF81606">
    <property type="entry name" value="PP2C-like"/>
    <property type="match status" value="1"/>
</dbReference>
<dbReference type="CDD" id="cd00143">
    <property type="entry name" value="PP2Cc"/>
    <property type="match status" value="1"/>
</dbReference>
<evidence type="ECO:0000256" key="10">
    <source>
        <dbReference type="SAM" id="MobiDB-lite"/>
    </source>
</evidence>
<reference evidence="12" key="1">
    <citation type="journal article" date="2020" name="bioRxiv">
        <title>Comparative genomics of Chlamydomonas.</title>
        <authorList>
            <person name="Craig R.J."/>
            <person name="Hasan A.R."/>
            <person name="Ness R.W."/>
            <person name="Keightley P.D."/>
        </authorList>
    </citation>
    <scope>NUCLEOTIDE SEQUENCE</scope>
    <source>
        <strain evidence="12">CCAP 11/173</strain>
    </source>
</reference>
<dbReference type="GO" id="GO:0046872">
    <property type="term" value="F:metal ion binding"/>
    <property type="evidence" value="ECO:0007669"/>
    <property type="project" value="UniProtKB-KW"/>
</dbReference>